<dbReference type="Proteomes" id="UP000623129">
    <property type="component" value="Unassembled WGS sequence"/>
</dbReference>
<proteinExistence type="inferred from homology"/>
<evidence type="ECO:0000256" key="5">
    <source>
        <dbReference type="ARBA" id="ARBA00023242"/>
    </source>
</evidence>
<dbReference type="GO" id="GO:0005737">
    <property type="term" value="C:cytoplasm"/>
    <property type="evidence" value="ECO:0007669"/>
    <property type="project" value="UniProtKB-SubCell"/>
</dbReference>
<evidence type="ECO:0000256" key="2">
    <source>
        <dbReference type="ARBA" id="ARBA00022490"/>
    </source>
</evidence>
<keyword evidence="3" id="KW-0203">Cytokinin biosynthesis</keyword>
<dbReference type="InterPro" id="IPR044670">
    <property type="entry name" value="SOFL"/>
</dbReference>
<feature type="region of interest" description="Disordered" evidence="7">
    <location>
        <begin position="31"/>
        <end position="55"/>
    </location>
</feature>
<dbReference type="PANTHER" id="PTHR33347:SF1">
    <property type="entry name" value="PROTEIN SOB FIVE-LIKE 5"/>
    <property type="match status" value="1"/>
</dbReference>
<reference evidence="8" key="1">
    <citation type="submission" date="2020-01" db="EMBL/GenBank/DDBJ databases">
        <title>Genome sequence of Kobresia littledalei, the first chromosome-level genome in the family Cyperaceae.</title>
        <authorList>
            <person name="Qu G."/>
        </authorList>
    </citation>
    <scope>NUCLEOTIDE SEQUENCE</scope>
    <source>
        <strain evidence="8">C.B.Clarke</strain>
        <tissue evidence="8">Leaf</tissue>
    </source>
</reference>
<keyword evidence="2" id="KW-0963">Cytoplasm</keyword>
<protein>
    <submittedName>
        <fullName evidence="8">Uncharacterized protein</fullName>
    </submittedName>
</protein>
<evidence type="ECO:0000256" key="4">
    <source>
        <dbReference type="ARBA" id="ARBA00022864"/>
    </source>
</evidence>
<comment type="caution">
    <text evidence="8">The sequence shown here is derived from an EMBL/GenBank/DDBJ whole genome shotgun (WGS) entry which is preliminary data.</text>
</comment>
<name>A0A833R6K0_9POAL</name>
<dbReference type="GO" id="GO:0009736">
    <property type="term" value="P:cytokinin-activated signaling pathway"/>
    <property type="evidence" value="ECO:0007669"/>
    <property type="project" value="UniProtKB-KW"/>
</dbReference>
<evidence type="ECO:0000256" key="1">
    <source>
        <dbReference type="ARBA" id="ARBA00004496"/>
    </source>
</evidence>
<sequence length="173" mass="19418">MMVGMEDVSSECSSGCQSGWTMYLDQSSYSNQNHAMETQGGEEEEDLSMLSDASSGPSPLFHDEIDLHESRALFYAKDWSKKSSVQTDKQSKFSPASYLDDTASSPFYDHKFNNGAMNPALHTMVDFSSAFSTTQFKEESVFNSRLCYFQTPPVIKPIPQRPVCKESGKKKMR</sequence>
<dbReference type="GO" id="GO:0009691">
    <property type="term" value="P:cytokinin biosynthetic process"/>
    <property type="evidence" value="ECO:0007669"/>
    <property type="project" value="UniProtKB-KW"/>
</dbReference>
<gene>
    <name evidence="8" type="ORF">FCM35_KLT20732</name>
</gene>
<dbReference type="AlphaFoldDB" id="A0A833R6K0"/>
<keyword evidence="9" id="KW-1185">Reference proteome</keyword>
<dbReference type="PANTHER" id="PTHR33347">
    <property type="entry name" value="OSJNBA0091C07.3 PROTEIN"/>
    <property type="match status" value="1"/>
</dbReference>
<organism evidence="8 9">
    <name type="scientific">Carex littledalei</name>
    <dbReference type="NCBI Taxonomy" id="544730"/>
    <lineage>
        <taxon>Eukaryota</taxon>
        <taxon>Viridiplantae</taxon>
        <taxon>Streptophyta</taxon>
        <taxon>Embryophyta</taxon>
        <taxon>Tracheophyta</taxon>
        <taxon>Spermatophyta</taxon>
        <taxon>Magnoliopsida</taxon>
        <taxon>Liliopsida</taxon>
        <taxon>Poales</taxon>
        <taxon>Cyperaceae</taxon>
        <taxon>Cyperoideae</taxon>
        <taxon>Cariceae</taxon>
        <taxon>Carex</taxon>
        <taxon>Carex subgen. Euthyceras</taxon>
    </lineage>
</organism>
<comment type="similarity">
    <text evidence="6">Belongs to the SOFL plant protein family.</text>
</comment>
<accession>A0A833R6K0</accession>
<keyword evidence="4" id="KW-0932">Cytokinin signaling pathway</keyword>
<evidence type="ECO:0000313" key="9">
    <source>
        <dbReference type="Proteomes" id="UP000623129"/>
    </source>
</evidence>
<evidence type="ECO:0000313" key="8">
    <source>
        <dbReference type="EMBL" id="KAF3334128.1"/>
    </source>
</evidence>
<evidence type="ECO:0000256" key="7">
    <source>
        <dbReference type="SAM" id="MobiDB-lite"/>
    </source>
</evidence>
<dbReference type="EMBL" id="SWLB01000009">
    <property type="protein sequence ID" value="KAF3334128.1"/>
    <property type="molecule type" value="Genomic_DNA"/>
</dbReference>
<evidence type="ECO:0000256" key="6">
    <source>
        <dbReference type="ARBA" id="ARBA00024199"/>
    </source>
</evidence>
<keyword evidence="5" id="KW-0539">Nucleus</keyword>
<comment type="subcellular location">
    <subcellularLocation>
        <location evidence="1">Cytoplasm</location>
    </subcellularLocation>
</comment>
<evidence type="ECO:0000256" key="3">
    <source>
        <dbReference type="ARBA" id="ARBA00022712"/>
    </source>
</evidence>
<dbReference type="OrthoDB" id="759087at2759"/>